<dbReference type="CDD" id="cd02440">
    <property type="entry name" value="AdoMet_MTases"/>
    <property type="match status" value="1"/>
</dbReference>
<comment type="caution">
    <text evidence="7">The sequence shown here is derived from an EMBL/GenBank/DDBJ whole genome shotgun (WGS) entry which is preliminary data.</text>
</comment>
<keyword evidence="4 7" id="KW-0808">Transferase</keyword>
<evidence type="ECO:0000256" key="2">
    <source>
        <dbReference type="ARBA" id="ARBA00022573"/>
    </source>
</evidence>
<dbReference type="STRING" id="680026.AB733_21755"/>
<gene>
    <name evidence="7" type="ORF">C9I94_05175</name>
</gene>
<dbReference type="Gene3D" id="3.30.950.10">
    <property type="entry name" value="Methyltransferase, Cobalt-precorrin-4 Transmethylase, Domain 2"/>
    <property type="match status" value="1"/>
</dbReference>
<dbReference type="InterPro" id="IPR012818">
    <property type="entry name" value="CbiE"/>
</dbReference>
<dbReference type="Proteomes" id="UP000240481">
    <property type="component" value="Unassembled WGS sequence"/>
</dbReference>
<dbReference type="SUPFAM" id="SSF53335">
    <property type="entry name" value="S-adenosyl-L-methionine-dependent methyltransferases"/>
    <property type="match status" value="1"/>
</dbReference>
<sequence length="431" mass="47266">MLSGDIAPSELPAITVVGVPEDGCMSLTSRAVNAVAQARVVAGNDRLLTWFPQCKGKRLSMAQGYKAWLAAVLEESEEGGVVILASGDPLFYSIGKTLSNHLPSAELRFIPSPSSMQLAFSRLALPWQDATCLSVHGRPLTGLVSQIQQGELFCVLTDSNNHPGAIAKHLLTYHQAHWQVWVCEQLGGIEERVTAFTVAELATKQVDDFNPLNLVVLQRQQALYWGGYGQYAADNSFEKRMPKRGLITKQPIRHLALSSMRIRPDHCVWDIGTGSGSVAIEAAKQCWQGQVYTLESNNDCYESIEANIAAHATDNVQLLKVKAPEELANLPQANSVFIGGSRGEMAAILDTCWQRLADDGVIVATAVTIDSVAELHTWSKQRNVKALVQMVSVSQGVPLAHYTRYQAENPIHLFIFDKRLQTEPHSENNND</sequence>
<dbReference type="OrthoDB" id="9787825at2"/>
<keyword evidence="5" id="KW-0949">S-adenosyl-L-methionine</keyword>
<evidence type="ECO:0000256" key="4">
    <source>
        <dbReference type="ARBA" id="ARBA00022679"/>
    </source>
</evidence>
<keyword evidence="2" id="KW-0169">Cobalamin biosynthesis</keyword>
<dbReference type="NCBIfam" id="TIGR02467">
    <property type="entry name" value="CbiE"/>
    <property type="match status" value="1"/>
</dbReference>
<evidence type="ECO:0000256" key="5">
    <source>
        <dbReference type="ARBA" id="ARBA00022691"/>
    </source>
</evidence>
<dbReference type="InterPro" id="IPR014008">
    <property type="entry name" value="Cbl_synth_MTase_CbiT"/>
</dbReference>
<evidence type="ECO:0000313" key="7">
    <source>
        <dbReference type="EMBL" id="PSW25956.1"/>
    </source>
</evidence>
<organism evidence="7 8">
    <name type="scientific">Photobacterium swingsii</name>
    <dbReference type="NCBI Taxonomy" id="680026"/>
    <lineage>
        <taxon>Bacteria</taxon>
        <taxon>Pseudomonadati</taxon>
        <taxon>Pseudomonadota</taxon>
        <taxon>Gammaproteobacteria</taxon>
        <taxon>Vibrionales</taxon>
        <taxon>Vibrionaceae</taxon>
        <taxon>Photobacterium</taxon>
    </lineage>
</organism>
<proteinExistence type="predicted"/>
<dbReference type="NCBIfam" id="TIGR02469">
    <property type="entry name" value="CbiT"/>
    <property type="match status" value="1"/>
</dbReference>
<dbReference type="InterPro" id="IPR035996">
    <property type="entry name" value="4pyrrol_Methylase_sf"/>
</dbReference>
<dbReference type="Pfam" id="PF00590">
    <property type="entry name" value="TP_methylase"/>
    <property type="match status" value="1"/>
</dbReference>
<evidence type="ECO:0000256" key="1">
    <source>
        <dbReference type="ARBA" id="ARBA00004953"/>
    </source>
</evidence>
<keyword evidence="3 7" id="KW-0489">Methyltransferase</keyword>
<dbReference type="GO" id="GO:0032259">
    <property type="term" value="P:methylation"/>
    <property type="evidence" value="ECO:0007669"/>
    <property type="project" value="UniProtKB-KW"/>
</dbReference>
<dbReference type="GO" id="GO:0009236">
    <property type="term" value="P:cobalamin biosynthetic process"/>
    <property type="evidence" value="ECO:0007669"/>
    <property type="project" value="UniProtKB-UniPathway"/>
</dbReference>
<dbReference type="PANTHER" id="PTHR43182">
    <property type="entry name" value="COBALT-PRECORRIN-6B C(15)-METHYLTRANSFERASE (DECARBOXYLATING)"/>
    <property type="match status" value="1"/>
</dbReference>
<feature type="domain" description="Tetrapyrrole methylase" evidence="6">
    <location>
        <begin position="14"/>
        <end position="202"/>
    </location>
</feature>
<dbReference type="AlphaFoldDB" id="A0A2T3PAH6"/>
<dbReference type="SUPFAM" id="SSF53790">
    <property type="entry name" value="Tetrapyrrole methylase"/>
    <property type="match status" value="1"/>
</dbReference>
<dbReference type="InterPro" id="IPR014776">
    <property type="entry name" value="4pyrrole_Mease_sub2"/>
</dbReference>
<evidence type="ECO:0000256" key="3">
    <source>
        <dbReference type="ARBA" id="ARBA00022603"/>
    </source>
</evidence>
<dbReference type="InterPro" id="IPR006365">
    <property type="entry name" value="Cbl_synth_CobL"/>
</dbReference>
<dbReference type="RefSeq" id="WP_048900676.1">
    <property type="nucleotide sequence ID" value="NZ_AP024852.1"/>
</dbReference>
<dbReference type="UniPathway" id="UPA00148"/>
<dbReference type="InterPro" id="IPR000878">
    <property type="entry name" value="4pyrrol_Mease"/>
</dbReference>
<dbReference type="Gene3D" id="3.40.50.150">
    <property type="entry name" value="Vaccinia Virus protein VP39"/>
    <property type="match status" value="1"/>
</dbReference>
<evidence type="ECO:0000313" key="8">
    <source>
        <dbReference type="Proteomes" id="UP000240481"/>
    </source>
</evidence>
<dbReference type="PANTHER" id="PTHR43182:SF1">
    <property type="entry name" value="COBALT-PRECORRIN-7 C(5)-METHYLTRANSFERASE"/>
    <property type="match status" value="1"/>
</dbReference>
<keyword evidence="8" id="KW-1185">Reference proteome</keyword>
<accession>A0A2T3PAH6</accession>
<dbReference type="CDD" id="cd11644">
    <property type="entry name" value="Precorrin-6Y-MT"/>
    <property type="match status" value="1"/>
</dbReference>
<reference evidence="7 8" key="1">
    <citation type="submission" date="2018-01" db="EMBL/GenBank/DDBJ databases">
        <title>Whole genome sequencing of Histamine producing bacteria.</title>
        <authorList>
            <person name="Butler K."/>
        </authorList>
    </citation>
    <scope>NUCLEOTIDE SEQUENCE [LARGE SCALE GENOMIC DNA]</scope>
    <source>
        <strain evidence="7 8">DSM 24669</strain>
    </source>
</reference>
<dbReference type="EMBL" id="PYLZ01000002">
    <property type="protein sequence ID" value="PSW25956.1"/>
    <property type="molecule type" value="Genomic_DNA"/>
</dbReference>
<dbReference type="InterPro" id="IPR014777">
    <property type="entry name" value="4pyrrole_Mease_sub1"/>
</dbReference>
<dbReference type="InterPro" id="IPR029063">
    <property type="entry name" value="SAM-dependent_MTases_sf"/>
</dbReference>
<dbReference type="InterPro" id="IPR050714">
    <property type="entry name" value="Cobalamin_biosynth_MTase"/>
</dbReference>
<protein>
    <submittedName>
        <fullName evidence="7">Bifunctional cobalt-precorrin-7 (C(5))-methyltransferase/cobalt-precorrin-6B (C(15))-methyltransferase</fullName>
    </submittedName>
</protein>
<name>A0A2T3PAH6_9GAMM</name>
<evidence type="ECO:0000259" key="6">
    <source>
        <dbReference type="Pfam" id="PF00590"/>
    </source>
</evidence>
<dbReference type="GO" id="GO:0008276">
    <property type="term" value="F:protein methyltransferase activity"/>
    <property type="evidence" value="ECO:0007669"/>
    <property type="project" value="InterPro"/>
</dbReference>
<dbReference type="Gene3D" id="3.40.1010.10">
    <property type="entry name" value="Cobalt-precorrin-4 Transmethylase, Domain 1"/>
    <property type="match status" value="1"/>
</dbReference>
<comment type="pathway">
    <text evidence="1">Cofactor biosynthesis; adenosylcobalamin biosynthesis.</text>
</comment>
<dbReference type="PIRSF" id="PIRSF036428">
    <property type="entry name" value="CobL"/>
    <property type="match status" value="1"/>
</dbReference>